<evidence type="ECO:0000313" key="1">
    <source>
        <dbReference type="EMBL" id="HEW46283.1"/>
    </source>
</evidence>
<gene>
    <name evidence="1" type="ORF">ENO47_06420</name>
</gene>
<organism evidence="1">
    <name type="scientific">Hydrogenobacter sp</name>
    <dbReference type="NCBI Taxonomy" id="2152829"/>
    <lineage>
        <taxon>Bacteria</taxon>
        <taxon>Pseudomonadati</taxon>
        <taxon>Aquificota</taxon>
        <taxon>Aquificia</taxon>
        <taxon>Aquificales</taxon>
        <taxon>Aquificaceae</taxon>
        <taxon>Hydrogenobacter</taxon>
    </lineage>
</organism>
<sequence length="152" mass="18150">MGIFIEDLLNFGNLIDAEIEIKLSPADLKRAYTSLDFDLKDGVLRVISRKKVLFFNRSYEIRLSEMGDRVRKDRENMRQWAFFRVLSREGLEEVLKLPEFTMEEEYLGMDLMPAVSLTEIYEKIPKQFREKLVINRYKLGKEYLSAFFKFEK</sequence>
<accession>A0A7C2Z3R4</accession>
<comment type="caution">
    <text evidence="1">The sequence shown here is derived from an EMBL/GenBank/DDBJ whole genome shotgun (WGS) entry which is preliminary data.</text>
</comment>
<proteinExistence type="predicted"/>
<dbReference type="AlphaFoldDB" id="A0A7C2Z3R4"/>
<reference evidence="1" key="1">
    <citation type="journal article" date="2020" name="mSystems">
        <title>Genome- and Community-Level Interaction Insights into Carbon Utilization and Element Cycling Functions of Hydrothermarchaeota in Hydrothermal Sediment.</title>
        <authorList>
            <person name="Zhou Z."/>
            <person name="Liu Y."/>
            <person name="Xu W."/>
            <person name="Pan J."/>
            <person name="Luo Z.H."/>
            <person name="Li M."/>
        </authorList>
    </citation>
    <scope>NUCLEOTIDE SEQUENCE [LARGE SCALE GENOMIC DNA]</scope>
    <source>
        <strain evidence="1">SpSt-132</strain>
    </source>
</reference>
<dbReference type="EMBL" id="DSFP01000056">
    <property type="protein sequence ID" value="HEW46283.1"/>
    <property type="molecule type" value="Genomic_DNA"/>
</dbReference>
<name>A0A7C2Z3R4_9AQUI</name>
<protein>
    <submittedName>
        <fullName evidence="1">Uncharacterized protein</fullName>
    </submittedName>
</protein>